<organism evidence="3 4">
    <name type="scientific">Coprobacillus cateniformis</name>
    <dbReference type="NCBI Taxonomy" id="100884"/>
    <lineage>
        <taxon>Bacteria</taxon>
        <taxon>Bacillati</taxon>
        <taxon>Bacillota</taxon>
        <taxon>Erysipelotrichia</taxon>
        <taxon>Erysipelotrichales</taxon>
        <taxon>Coprobacillaceae</taxon>
        <taxon>Coprobacillus</taxon>
    </lineage>
</organism>
<evidence type="ECO:0000256" key="2">
    <source>
        <dbReference type="PIRNR" id="PIRNR002070"/>
    </source>
</evidence>
<dbReference type="eggNOG" id="COG0629">
    <property type="taxonomic scope" value="Bacteria"/>
</dbReference>
<dbReference type="GO" id="GO:0006260">
    <property type="term" value="P:DNA replication"/>
    <property type="evidence" value="ECO:0007669"/>
    <property type="project" value="InterPro"/>
</dbReference>
<dbReference type="Gene3D" id="2.40.50.140">
    <property type="entry name" value="Nucleic acid-binding proteins"/>
    <property type="match status" value="1"/>
</dbReference>
<dbReference type="Proteomes" id="UP000003157">
    <property type="component" value="Unassembled WGS sequence"/>
</dbReference>
<name>E7GCX6_9FIRM</name>
<accession>E7GCX6</accession>
<evidence type="ECO:0000313" key="4">
    <source>
        <dbReference type="Proteomes" id="UP000003157"/>
    </source>
</evidence>
<dbReference type="InterPro" id="IPR012340">
    <property type="entry name" value="NA-bd_OB-fold"/>
</dbReference>
<dbReference type="PROSITE" id="PS50935">
    <property type="entry name" value="SSB"/>
    <property type="match status" value="1"/>
</dbReference>
<evidence type="ECO:0000256" key="1">
    <source>
        <dbReference type="ARBA" id="ARBA00023125"/>
    </source>
</evidence>
<dbReference type="CDD" id="cd04496">
    <property type="entry name" value="SSB_OBF"/>
    <property type="match status" value="1"/>
</dbReference>
<reference evidence="3 4" key="1">
    <citation type="submission" date="2010-12" db="EMBL/GenBank/DDBJ databases">
        <title>The Genome Sequence of Coprobacillus sp. strain 29_1.</title>
        <authorList>
            <consortium name="The Broad Institute Genome Sequencing Platform"/>
            <person name="Earl A."/>
            <person name="Ward D."/>
            <person name="Feldgarden M."/>
            <person name="Gevers D."/>
            <person name="Daigneault M."/>
            <person name="Sibley C.D."/>
            <person name="White A."/>
            <person name="Strauss J."/>
            <person name="Allen-Vercoe E."/>
            <person name="Young S.K."/>
            <person name="Zeng Q."/>
            <person name="Gargeya S."/>
            <person name="Fitzgerald M."/>
            <person name="Haas B."/>
            <person name="Abouelleil A."/>
            <person name="Alvarado L."/>
            <person name="Arachchi H.M."/>
            <person name="Berlin A."/>
            <person name="Brown A."/>
            <person name="Chapman S.B."/>
            <person name="Chen Z."/>
            <person name="Dunbar C."/>
            <person name="Freedman E."/>
            <person name="Gearin G."/>
            <person name="Gellesch M."/>
            <person name="Goldberg J."/>
            <person name="Griggs A."/>
            <person name="Gujja S."/>
            <person name="Heilman E."/>
            <person name="Heiman D."/>
            <person name="Howarth C."/>
            <person name="Larson L."/>
            <person name="Lui A."/>
            <person name="MacDonald P.J.P."/>
            <person name="Mehta T."/>
            <person name="Montmayeur A."/>
            <person name="Murphy C."/>
            <person name="Neiman D."/>
            <person name="Pearson M."/>
            <person name="Priest M."/>
            <person name="Roberts A."/>
            <person name="Saif S."/>
            <person name="Shea T."/>
            <person name="Shenoy N."/>
            <person name="Sisk P."/>
            <person name="Stolte C."/>
            <person name="Sykes S."/>
            <person name="White J."/>
            <person name="Yandava C."/>
            <person name="Nusbaum C."/>
            <person name="Birren B."/>
        </authorList>
    </citation>
    <scope>NUCLEOTIDE SEQUENCE [LARGE SCALE GENOMIC DNA]</scope>
    <source>
        <strain evidence="3 4">29_1</strain>
    </source>
</reference>
<protein>
    <recommendedName>
        <fullName evidence="2">Single-stranded DNA-binding protein</fullName>
    </recommendedName>
</protein>
<dbReference type="Pfam" id="PF00436">
    <property type="entry name" value="SSB"/>
    <property type="match status" value="1"/>
</dbReference>
<sequence>MFNEIIVIGRLANKPVMRETQNGIKLATIVLDIERPYRNNLGINDHDYITCVLWKGISQQVMDCCDIGSFLGVKGRLQSRTFESADNQSMTVMEVKVEHVEFFDKYFIKK</sequence>
<proteinExistence type="predicted"/>
<evidence type="ECO:0000313" key="3">
    <source>
        <dbReference type="EMBL" id="EFW04335.1"/>
    </source>
</evidence>
<dbReference type="SUPFAM" id="SSF50249">
    <property type="entry name" value="Nucleic acid-binding proteins"/>
    <property type="match status" value="1"/>
</dbReference>
<dbReference type="PIRSF" id="PIRSF002070">
    <property type="entry name" value="SSB"/>
    <property type="match status" value="1"/>
</dbReference>
<dbReference type="RefSeq" id="WP_008789706.1">
    <property type="nucleotide sequence ID" value="NZ_AKCB01000001.1"/>
</dbReference>
<dbReference type="EMBL" id="ADKX01000039">
    <property type="protein sequence ID" value="EFW04335.1"/>
    <property type="molecule type" value="Genomic_DNA"/>
</dbReference>
<dbReference type="InterPro" id="IPR011344">
    <property type="entry name" value="ssDNA-bd"/>
</dbReference>
<dbReference type="OrthoDB" id="9809878at2"/>
<dbReference type="STRING" id="100884.GCA_000269565_00271"/>
<gene>
    <name evidence="3" type="ORF">HMPREF9488_02618</name>
</gene>
<dbReference type="GeneID" id="78228198"/>
<comment type="caution">
    <text evidence="3">The sequence shown here is derived from an EMBL/GenBank/DDBJ whole genome shotgun (WGS) entry which is preliminary data.</text>
</comment>
<keyword evidence="1 2" id="KW-0238">DNA-binding</keyword>
<dbReference type="GO" id="GO:0003697">
    <property type="term" value="F:single-stranded DNA binding"/>
    <property type="evidence" value="ECO:0007669"/>
    <property type="project" value="InterPro"/>
</dbReference>
<dbReference type="HOGENOM" id="CLU_078758_6_1_9"/>
<dbReference type="InterPro" id="IPR000424">
    <property type="entry name" value="Primosome_PriB/ssb"/>
</dbReference>
<keyword evidence="4" id="KW-1185">Reference proteome</keyword>
<dbReference type="AlphaFoldDB" id="E7GCX6"/>